<evidence type="ECO:0000256" key="7">
    <source>
        <dbReference type="ARBA" id="ARBA00048528"/>
    </source>
</evidence>
<dbReference type="InterPro" id="IPR015421">
    <property type="entry name" value="PyrdxlP-dep_Trfase_major"/>
</dbReference>
<dbReference type="EC" id="2.3.1.50" evidence="3"/>
<dbReference type="GO" id="GO:0046513">
    <property type="term" value="P:ceramide biosynthetic process"/>
    <property type="evidence" value="ECO:0007669"/>
    <property type="project" value="TreeGrafter"/>
</dbReference>
<evidence type="ECO:0000256" key="1">
    <source>
        <dbReference type="ARBA" id="ARBA00001933"/>
    </source>
</evidence>
<reference evidence="12" key="1">
    <citation type="submission" date="2013-10" db="EMBL/GenBank/DDBJ databases">
        <title>Genome sequencing of Onchocerca volvulus.</title>
        <authorList>
            <person name="Cotton J."/>
            <person name="Tsai J."/>
            <person name="Stanley E."/>
            <person name="Tracey A."/>
            <person name="Holroyd N."/>
            <person name="Lustigman S."/>
            <person name="Berriman M."/>
        </authorList>
    </citation>
    <scope>NUCLEOTIDE SEQUENCE</scope>
</reference>
<evidence type="ECO:0000256" key="3">
    <source>
        <dbReference type="ARBA" id="ARBA00013220"/>
    </source>
</evidence>
<evidence type="ECO:0000313" key="12">
    <source>
        <dbReference type="Proteomes" id="UP000024404"/>
    </source>
</evidence>
<keyword evidence="6" id="KW-0012">Acyltransferase</keyword>
<dbReference type="Proteomes" id="UP000024404">
    <property type="component" value="Unassembled WGS sequence"/>
</dbReference>
<evidence type="ECO:0000256" key="2">
    <source>
        <dbReference type="ARBA" id="ARBA00008392"/>
    </source>
</evidence>
<dbReference type="GO" id="GO:0046512">
    <property type="term" value="P:sphingosine biosynthetic process"/>
    <property type="evidence" value="ECO:0007669"/>
    <property type="project" value="TreeGrafter"/>
</dbReference>
<evidence type="ECO:0000256" key="4">
    <source>
        <dbReference type="ARBA" id="ARBA00022679"/>
    </source>
</evidence>
<comment type="cofactor">
    <cofactor evidence="1 8">
        <name>pyridoxal 5'-phosphate</name>
        <dbReference type="ChEBI" id="CHEBI:597326"/>
    </cofactor>
</comment>
<dbReference type="Pfam" id="PF00155">
    <property type="entry name" value="Aminotran_1_2"/>
    <property type="match status" value="1"/>
</dbReference>
<sequence length="618" mass="70056">MDETIALDSLPINGQECSEISDSLQKIYGVHPLTVQSSKLPHHQPTITTQSIPPHKNSFVETREKYIFFKKYLRNINKCEGESSCNKSTETLQQNGIIKMEYEGISRKYSKNEFEQKFFLNQMYLMRSFLQKSLLTSLSTYFCWSVLFIFALLREFLRKHGIEKNLAAAERPEQKDFVPLFSQCESIYERNCYMRVRDVFERPITSAPGATVKLLDRYSEDYNWNYKYTESETEVINVGSYNYMGFAETDGLCGKEAAAIIDEQGLSTCCSIQQLGFSKAQHDLEKLTAQFLGVDDAICFSMGFAVNSLNTPCLADENSIIISDQFNHASLILGSRMSGATVRVFKHNDMTDLEKVIRDAIVYGNPKTKKPFTKILIIVEGIYSMEGSICNLPAIIALKKKYGAYIYLDEAHSIGALGRRGRGVVDYWGCDPRDVDILMGTFTKSFSAAGGYIAGDKRLINYIRANSATTIYALPMSPPIAQQIISSIKVMMGLDGTNDGAIRRQRLRRNTHYFRKHLKRMGCIVYGSDDSPIVPIMLYYPSKCGFWGREMLKRRVGIVVVSFPATNITESRIRICLSAAHTKEMLNFVLDAIKEVAEASNILSYRIKQKHANLEIDW</sequence>
<dbReference type="GO" id="GO:0004758">
    <property type="term" value="F:serine C-palmitoyltransferase activity"/>
    <property type="evidence" value="ECO:0007669"/>
    <property type="project" value="UniProtKB-EC"/>
</dbReference>
<dbReference type="GO" id="GO:0030170">
    <property type="term" value="F:pyridoxal phosphate binding"/>
    <property type="evidence" value="ECO:0007669"/>
    <property type="project" value="InterPro"/>
</dbReference>
<evidence type="ECO:0000256" key="6">
    <source>
        <dbReference type="ARBA" id="ARBA00023315"/>
    </source>
</evidence>
<dbReference type="GO" id="GO:0017059">
    <property type="term" value="C:serine palmitoyltransferase complex"/>
    <property type="evidence" value="ECO:0007669"/>
    <property type="project" value="TreeGrafter"/>
</dbReference>
<evidence type="ECO:0000256" key="8">
    <source>
        <dbReference type="RuleBase" id="RU003693"/>
    </source>
</evidence>
<dbReference type="Gene3D" id="3.40.640.10">
    <property type="entry name" value="Type I PLP-dependent aspartate aminotransferase-like (Major domain)"/>
    <property type="match status" value="1"/>
</dbReference>
<dbReference type="PANTHER" id="PTHR13693:SF3">
    <property type="entry name" value="LD36009P"/>
    <property type="match status" value="1"/>
</dbReference>
<dbReference type="InterPro" id="IPR001917">
    <property type="entry name" value="Aminotrans_II_pyridoxalP_BS"/>
</dbReference>
<dbReference type="InterPro" id="IPR050087">
    <property type="entry name" value="AON_synthase_class-II"/>
</dbReference>
<keyword evidence="5 8" id="KW-0663">Pyridoxal phosphate</keyword>
<keyword evidence="9" id="KW-0812">Transmembrane</keyword>
<dbReference type="Gene3D" id="3.90.1150.10">
    <property type="entry name" value="Aspartate Aminotransferase, domain 1"/>
    <property type="match status" value="1"/>
</dbReference>
<evidence type="ECO:0000256" key="9">
    <source>
        <dbReference type="SAM" id="Phobius"/>
    </source>
</evidence>
<dbReference type="OMA" id="QPRANGC"/>
<protein>
    <recommendedName>
        <fullName evidence="3">serine C-palmitoyltransferase</fullName>
        <ecNumber evidence="3">2.3.1.50</ecNumber>
    </recommendedName>
</protein>
<organism evidence="11 12">
    <name type="scientific">Onchocerca volvulus</name>
    <dbReference type="NCBI Taxonomy" id="6282"/>
    <lineage>
        <taxon>Eukaryota</taxon>
        <taxon>Metazoa</taxon>
        <taxon>Ecdysozoa</taxon>
        <taxon>Nematoda</taxon>
        <taxon>Chromadorea</taxon>
        <taxon>Rhabditida</taxon>
        <taxon>Spirurina</taxon>
        <taxon>Spiruromorpha</taxon>
        <taxon>Filarioidea</taxon>
        <taxon>Onchocercidae</taxon>
        <taxon>Onchocerca</taxon>
    </lineage>
</organism>
<evidence type="ECO:0000256" key="5">
    <source>
        <dbReference type="ARBA" id="ARBA00022898"/>
    </source>
</evidence>
<keyword evidence="9" id="KW-1133">Transmembrane helix</keyword>
<evidence type="ECO:0000313" key="11">
    <source>
        <dbReference type="EnsemblMetazoa" id="OVOC7217.1"/>
    </source>
</evidence>
<dbReference type="PANTHER" id="PTHR13693">
    <property type="entry name" value="CLASS II AMINOTRANSFERASE/8-AMINO-7-OXONONANOATE SYNTHASE"/>
    <property type="match status" value="1"/>
</dbReference>
<dbReference type="EMBL" id="CMVM020000190">
    <property type="status" value="NOT_ANNOTATED_CDS"/>
    <property type="molecule type" value="Genomic_DNA"/>
</dbReference>
<dbReference type="PROSITE" id="PS00599">
    <property type="entry name" value="AA_TRANSFER_CLASS_2"/>
    <property type="match status" value="1"/>
</dbReference>
<name>A0A8R1XZT9_ONCVO</name>
<proteinExistence type="inferred from homology"/>
<feature type="transmembrane region" description="Helical" evidence="9">
    <location>
        <begin position="133"/>
        <end position="153"/>
    </location>
</feature>
<dbReference type="SUPFAM" id="SSF53383">
    <property type="entry name" value="PLP-dependent transferases"/>
    <property type="match status" value="1"/>
</dbReference>
<keyword evidence="12" id="KW-1185">Reference proteome</keyword>
<evidence type="ECO:0000259" key="10">
    <source>
        <dbReference type="Pfam" id="PF00155"/>
    </source>
</evidence>
<dbReference type="EnsemblMetazoa" id="OVOC7217.1">
    <property type="protein sequence ID" value="OVOC7217.1"/>
    <property type="gene ID" value="WBGene00244026"/>
</dbReference>
<reference evidence="11" key="2">
    <citation type="submission" date="2022-06" db="UniProtKB">
        <authorList>
            <consortium name="EnsemblMetazoa"/>
        </authorList>
    </citation>
    <scope>IDENTIFICATION</scope>
</reference>
<keyword evidence="9" id="KW-0472">Membrane</keyword>
<accession>A0A8R1XZT9</accession>
<dbReference type="AlphaFoldDB" id="A0A8R1XZT9"/>
<dbReference type="InterPro" id="IPR015422">
    <property type="entry name" value="PyrdxlP-dep_Trfase_small"/>
</dbReference>
<feature type="domain" description="Aminotransferase class I/classII large" evidence="10">
    <location>
        <begin position="234"/>
        <end position="593"/>
    </location>
</feature>
<dbReference type="CDD" id="cd06454">
    <property type="entry name" value="KBL_like"/>
    <property type="match status" value="1"/>
</dbReference>
<dbReference type="InterPro" id="IPR015424">
    <property type="entry name" value="PyrdxlP-dep_Trfase"/>
</dbReference>
<dbReference type="InterPro" id="IPR004839">
    <property type="entry name" value="Aminotransferase_I/II_large"/>
</dbReference>
<dbReference type="GO" id="GO:0016020">
    <property type="term" value="C:membrane"/>
    <property type="evidence" value="ECO:0007669"/>
    <property type="project" value="GOC"/>
</dbReference>
<comment type="catalytic activity">
    <reaction evidence="7">
        <text>L-serine + hexadecanoyl-CoA + H(+) = 3-oxosphinganine + CO2 + CoA</text>
        <dbReference type="Rhea" id="RHEA:14761"/>
        <dbReference type="ChEBI" id="CHEBI:15378"/>
        <dbReference type="ChEBI" id="CHEBI:16526"/>
        <dbReference type="ChEBI" id="CHEBI:33384"/>
        <dbReference type="ChEBI" id="CHEBI:57287"/>
        <dbReference type="ChEBI" id="CHEBI:57379"/>
        <dbReference type="ChEBI" id="CHEBI:58299"/>
        <dbReference type="EC" id="2.3.1.50"/>
    </reaction>
</comment>
<comment type="similarity">
    <text evidence="2 8">Belongs to the class-II pyridoxal-phosphate-dependent aminotransferase family.</text>
</comment>
<keyword evidence="4" id="KW-0808">Transferase</keyword>